<name>A0A8X6FK13_TRICU</name>
<dbReference type="Proteomes" id="UP000887116">
    <property type="component" value="Unassembled WGS sequence"/>
</dbReference>
<comment type="caution">
    <text evidence="1">The sequence shown here is derived from an EMBL/GenBank/DDBJ whole genome shotgun (WGS) entry which is preliminary data.</text>
</comment>
<organism evidence="1 2">
    <name type="scientific">Trichonephila clavata</name>
    <name type="common">Joro spider</name>
    <name type="synonym">Nephila clavata</name>
    <dbReference type="NCBI Taxonomy" id="2740835"/>
    <lineage>
        <taxon>Eukaryota</taxon>
        <taxon>Metazoa</taxon>
        <taxon>Ecdysozoa</taxon>
        <taxon>Arthropoda</taxon>
        <taxon>Chelicerata</taxon>
        <taxon>Arachnida</taxon>
        <taxon>Araneae</taxon>
        <taxon>Araneomorphae</taxon>
        <taxon>Entelegynae</taxon>
        <taxon>Araneoidea</taxon>
        <taxon>Nephilidae</taxon>
        <taxon>Trichonephila</taxon>
    </lineage>
</organism>
<reference evidence="1" key="1">
    <citation type="submission" date="2020-07" db="EMBL/GenBank/DDBJ databases">
        <title>Multicomponent nature underlies the extraordinary mechanical properties of spider dragline silk.</title>
        <authorList>
            <person name="Kono N."/>
            <person name="Nakamura H."/>
            <person name="Mori M."/>
            <person name="Yoshida Y."/>
            <person name="Ohtoshi R."/>
            <person name="Malay A.D."/>
            <person name="Moran D.A.P."/>
            <person name="Tomita M."/>
            <person name="Numata K."/>
            <person name="Arakawa K."/>
        </authorList>
    </citation>
    <scope>NUCLEOTIDE SEQUENCE</scope>
</reference>
<dbReference type="AlphaFoldDB" id="A0A8X6FK13"/>
<accession>A0A8X6FK13</accession>
<protein>
    <submittedName>
        <fullName evidence="1">Zinc finger BED domain-containing protein 5</fullName>
    </submittedName>
</protein>
<evidence type="ECO:0000313" key="1">
    <source>
        <dbReference type="EMBL" id="GFQ82253.1"/>
    </source>
</evidence>
<evidence type="ECO:0000313" key="2">
    <source>
        <dbReference type="Proteomes" id="UP000887116"/>
    </source>
</evidence>
<sequence length="129" mass="14720">MGPLRKLTLLVVMQKSRNLQAFWNPQCHQLPVPYRYSLFSSLYHIPISDRWYQRKEVNIILGYLSFGFSSTGDEEAPDAVCLLCNKILANSSSAPAKLLTHLEKISLLVKAKLFLFLKKNLKALLKARV</sequence>
<gene>
    <name evidence="1" type="primary">ZBED5_16</name>
    <name evidence="1" type="ORF">TNCT_38131</name>
</gene>
<keyword evidence="2" id="KW-1185">Reference proteome</keyword>
<dbReference type="OrthoDB" id="6434813at2759"/>
<dbReference type="EMBL" id="BMAO01012559">
    <property type="protein sequence ID" value="GFQ82253.1"/>
    <property type="molecule type" value="Genomic_DNA"/>
</dbReference>
<proteinExistence type="predicted"/>